<sequence>MNTINETRPPAVRLRRHPRDTTEAERAVLEPLLPVPACELPMSGPPEKHPRRKVEGGTRRLRDPLAHGLRVFHPRIRRRTLINGRKRHLAVDMRGRR</sequence>
<dbReference type="OrthoDB" id="4546548at2"/>
<dbReference type="AlphaFoldDB" id="A0A101T1J5"/>
<protein>
    <recommendedName>
        <fullName evidence="4">Transposase</fullName>
    </recommendedName>
</protein>
<evidence type="ECO:0008006" key="4">
    <source>
        <dbReference type="Google" id="ProtNLM"/>
    </source>
</evidence>
<organism evidence="2 3">
    <name type="scientific">Streptomyces griseoruber</name>
    <dbReference type="NCBI Taxonomy" id="1943"/>
    <lineage>
        <taxon>Bacteria</taxon>
        <taxon>Bacillati</taxon>
        <taxon>Actinomycetota</taxon>
        <taxon>Actinomycetes</taxon>
        <taxon>Kitasatosporales</taxon>
        <taxon>Streptomycetaceae</taxon>
        <taxon>Streptomyces</taxon>
    </lineage>
</organism>
<dbReference type="Proteomes" id="UP000052982">
    <property type="component" value="Unassembled WGS sequence"/>
</dbReference>
<comment type="caution">
    <text evidence="2">The sequence shown here is derived from an EMBL/GenBank/DDBJ whole genome shotgun (WGS) entry which is preliminary data.</text>
</comment>
<evidence type="ECO:0000256" key="1">
    <source>
        <dbReference type="SAM" id="MobiDB-lite"/>
    </source>
</evidence>
<evidence type="ECO:0000313" key="2">
    <source>
        <dbReference type="EMBL" id="KUN84020.1"/>
    </source>
</evidence>
<feature type="compositionally biased region" description="Basic and acidic residues" evidence="1">
    <location>
        <begin position="53"/>
        <end position="65"/>
    </location>
</feature>
<dbReference type="RefSeq" id="WP_055635978.1">
    <property type="nucleotide sequence ID" value="NZ_JBIRRP010000022.1"/>
</dbReference>
<accession>A0A101T1J5</accession>
<feature type="region of interest" description="Disordered" evidence="1">
    <location>
        <begin position="1"/>
        <end position="22"/>
    </location>
</feature>
<reference evidence="2 3" key="1">
    <citation type="submission" date="2015-10" db="EMBL/GenBank/DDBJ databases">
        <title>Draft genome sequence of Streptomyces griseoruber DSM 40281, type strain for the species Streptomyces griseoruber.</title>
        <authorList>
            <person name="Ruckert C."/>
            <person name="Winkler A."/>
            <person name="Kalinowski J."/>
            <person name="Kampfer P."/>
            <person name="Glaeser S."/>
        </authorList>
    </citation>
    <scope>NUCLEOTIDE SEQUENCE [LARGE SCALE GENOMIC DNA]</scope>
    <source>
        <strain evidence="2 3">DSM 40281</strain>
    </source>
</reference>
<gene>
    <name evidence="2" type="ORF">AQJ64_16300</name>
</gene>
<feature type="region of interest" description="Disordered" evidence="1">
    <location>
        <begin position="37"/>
        <end position="66"/>
    </location>
</feature>
<proteinExistence type="predicted"/>
<dbReference type="EMBL" id="LMWW01000019">
    <property type="protein sequence ID" value="KUN84020.1"/>
    <property type="molecule type" value="Genomic_DNA"/>
</dbReference>
<keyword evidence="3" id="KW-1185">Reference proteome</keyword>
<name>A0A101T1J5_9ACTN</name>
<evidence type="ECO:0000313" key="3">
    <source>
        <dbReference type="Proteomes" id="UP000052982"/>
    </source>
</evidence>